<dbReference type="PANTHER" id="PTHR31727">
    <property type="entry name" value="OLEOYL-ACYL CARRIER PROTEIN THIOESTERASE 1, CHLOROPLASTIC"/>
    <property type="match status" value="1"/>
</dbReference>
<dbReference type="Pfam" id="PF20791">
    <property type="entry name" value="Acyl-ACP_TE_C"/>
    <property type="match status" value="1"/>
</dbReference>
<dbReference type="SUPFAM" id="SSF54637">
    <property type="entry name" value="Thioesterase/thiol ester dehydrase-isomerase"/>
    <property type="match status" value="2"/>
</dbReference>
<dbReference type="PANTHER" id="PTHR31727:SF6">
    <property type="entry name" value="OLEOYL-ACYL CARRIER PROTEIN THIOESTERASE 1, CHLOROPLASTIC"/>
    <property type="match status" value="1"/>
</dbReference>
<dbReference type="InterPro" id="IPR029069">
    <property type="entry name" value="HotDog_dom_sf"/>
</dbReference>
<keyword evidence="11" id="KW-1185">Reference proteome</keyword>
<sequence>MRFKTHYNIRSYEVDLHGALKPMQLMQLLQESGDRQMREEAVAYDELYNKEHKAFVVSRMSIEVFTPVEKYYDVDVETWIIPGKGANFPRGYEMYKGGQLVAKAICNWALVDTVTGKLIASKDYDMGTYSMDEAPELSIPRRFRIPKELKFQEVESSKVAMSMIDINMHMNNTVYASKLYDNIDDAEKYFITSINLRYVHEAPLGSEFKVYRSDAVDPGEMDYRAEKLIYFYTEADGMLNLEAAVGLKKVTI</sequence>
<keyword evidence="4" id="KW-0276">Fatty acid metabolism</keyword>
<evidence type="ECO:0000256" key="6">
    <source>
        <dbReference type="ARBA" id="ARBA00023098"/>
    </source>
</evidence>
<proteinExistence type="inferred from homology"/>
<dbReference type="InterPro" id="IPR045023">
    <property type="entry name" value="FATA/B"/>
</dbReference>
<dbReference type="EMBL" id="CP027228">
    <property type="protein sequence ID" value="AVM47629.1"/>
    <property type="molecule type" value="Genomic_DNA"/>
</dbReference>
<evidence type="ECO:0000313" key="11">
    <source>
        <dbReference type="Proteomes" id="UP000237883"/>
    </source>
</evidence>
<dbReference type="RefSeq" id="WP_106056590.1">
    <property type="nucleotide sequence ID" value="NZ_CP027228.1"/>
</dbReference>
<dbReference type="GO" id="GO:0000036">
    <property type="term" value="F:acyl carrier activity"/>
    <property type="evidence" value="ECO:0007669"/>
    <property type="project" value="TreeGrafter"/>
</dbReference>
<dbReference type="OrthoDB" id="9801517at2"/>
<dbReference type="Proteomes" id="UP000237883">
    <property type="component" value="Chromosome"/>
</dbReference>
<dbReference type="InterPro" id="IPR049427">
    <property type="entry name" value="Acyl-ACP_TE_C"/>
</dbReference>
<evidence type="ECO:0000256" key="5">
    <source>
        <dbReference type="ARBA" id="ARBA00022946"/>
    </source>
</evidence>
<dbReference type="GO" id="GO:0016297">
    <property type="term" value="F:fatty acyl-[ACP] hydrolase activity"/>
    <property type="evidence" value="ECO:0007669"/>
    <property type="project" value="InterPro"/>
</dbReference>
<feature type="domain" description="Acyl-ACP thioesterase-like C-terminal" evidence="9">
    <location>
        <begin position="153"/>
        <end position="212"/>
    </location>
</feature>
<dbReference type="InterPro" id="IPR002864">
    <property type="entry name" value="Acyl-ACP_thioesterase_NHD"/>
</dbReference>
<keyword evidence="3" id="KW-0378">Hydrolase</keyword>
<evidence type="ECO:0000259" key="8">
    <source>
        <dbReference type="Pfam" id="PF01643"/>
    </source>
</evidence>
<keyword evidence="6" id="KW-0443">Lipid metabolism</keyword>
<accession>A0A2S0L2Z4</accession>
<evidence type="ECO:0000256" key="7">
    <source>
        <dbReference type="ARBA" id="ARBA00023160"/>
    </source>
</evidence>
<name>A0A2S0L2Z4_9FIRM</name>
<evidence type="ECO:0000259" key="9">
    <source>
        <dbReference type="Pfam" id="PF20791"/>
    </source>
</evidence>
<dbReference type="KEGG" id="mdv:C5Q96_01590"/>
<comment type="similarity">
    <text evidence="1">Belongs to the acyl-ACP thioesterase family.</text>
</comment>
<dbReference type="Gene3D" id="3.10.129.10">
    <property type="entry name" value="Hotdog Thioesterase"/>
    <property type="match status" value="1"/>
</dbReference>
<keyword evidence="7" id="KW-0275">Fatty acid biosynthesis</keyword>
<dbReference type="AlphaFoldDB" id="A0A2S0L2Z4"/>
<evidence type="ECO:0000256" key="2">
    <source>
        <dbReference type="ARBA" id="ARBA00022516"/>
    </source>
</evidence>
<organism evidence="10 11">
    <name type="scientific">Mogibacterium diversum</name>
    <dbReference type="NCBI Taxonomy" id="114527"/>
    <lineage>
        <taxon>Bacteria</taxon>
        <taxon>Bacillati</taxon>
        <taxon>Bacillota</taxon>
        <taxon>Clostridia</taxon>
        <taxon>Peptostreptococcales</taxon>
        <taxon>Anaerovoracaceae</taxon>
        <taxon>Mogibacterium</taxon>
    </lineage>
</organism>
<dbReference type="GeneID" id="78390944"/>
<evidence type="ECO:0000313" key="10">
    <source>
        <dbReference type="EMBL" id="AVM47629.1"/>
    </source>
</evidence>
<keyword evidence="2" id="KW-0444">Lipid biosynthesis</keyword>
<evidence type="ECO:0000256" key="1">
    <source>
        <dbReference type="ARBA" id="ARBA00006500"/>
    </source>
</evidence>
<keyword evidence="5" id="KW-0809">Transit peptide</keyword>
<feature type="domain" description="Acyl-ACP thioesterase N-terminal hotdog" evidence="8">
    <location>
        <begin position="2"/>
        <end position="118"/>
    </location>
</feature>
<gene>
    <name evidence="10" type="ORF">C5Q96_01590</name>
</gene>
<protein>
    <recommendedName>
        <fullName evidence="12">Acyl-ACP thioesterase</fullName>
    </recommendedName>
</protein>
<evidence type="ECO:0008006" key="12">
    <source>
        <dbReference type="Google" id="ProtNLM"/>
    </source>
</evidence>
<reference evidence="11" key="1">
    <citation type="submission" date="2018-02" db="EMBL/GenBank/DDBJ databases">
        <authorList>
            <person name="Holder M.E."/>
            <person name="Ajami N.J."/>
            <person name="Petrosino J.F."/>
        </authorList>
    </citation>
    <scope>NUCLEOTIDE SEQUENCE [LARGE SCALE GENOMIC DNA]</scope>
    <source>
        <strain evidence="11">CCUG 47132</strain>
    </source>
</reference>
<dbReference type="Pfam" id="PF01643">
    <property type="entry name" value="Acyl-ACP_TE"/>
    <property type="match status" value="1"/>
</dbReference>
<evidence type="ECO:0000256" key="4">
    <source>
        <dbReference type="ARBA" id="ARBA00022832"/>
    </source>
</evidence>
<evidence type="ECO:0000256" key="3">
    <source>
        <dbReference type="ARBA" id="ARBA00022801"/>
    </source>
</evidence>